<feature type="region of interest" description="Disordered" evidence="1">
    <location>
        <begin position="1"/>
        <end position="106"/>
    </location>
</feature>
<dbReference type="Proteomes" id="UP000256964">
    <property type="component" value="Unassembled WGS sequence"/>
</dbReference>
<feature type="compositionally biased region" description="Acidic residues" evidence="1">
    <location>
        <begin position="94"/>
        <end position="105"/>
    </location>
</feature>
<evidence type="ECO:0000313" key="3">
    <source>
        <dbReference type="Proteomes" id="UP000256964"/>
    </source>
</evidence>
<evidence type="ECO:0000256" key="1">
    <source>
        <dbReference type="SAM" id="MobiDB-lite"/>
    </source>
</evidence>
<protein>
    <submittedName>
        <fullName evidence="2">Uncharacterized protein</fullName>
    </submittedName>
</protein>
<feature type="compositionally biased region" description="Basic and acidic residues" evidence="1">
    <location>
        <begin position="25"/>
        <end position="40"/>
    </location>
</feature>
<dbReference type="AlphaFoldDB" id="A0A371CT41"/>
<evidence type="ECO:0000313" key="2">
    <source>
        <dbReference type="EMBL" id="RDX43442.1"/>
    </source>
</evidence>
<proteinExistence type="predicted"/>
<keyword evidence="3" id="KW-1185">Reference proteome</keyword>
<reference evidence="2 3" key="1">
    <citation type="journal article" date="2018" name="Biotechnol. Biofuels">
        <title>Integrative visual omics of the white-rot fungus Polyporus brumalis exposes the biotechnological potential of its oxidative enzymes for delignifying raw plant biomass.</title>
        <authorList>
            <person name="Miyauchi S."/>
            <person name="Rancon A."/>
            <person name="Drula E."/>
            <person name="Hage H."/>
            <person name="Chaduli D."/>
            <person name="Favel A."/>
            <person name="Grisel S."/>
            <person name="Henrissat B."/>
            <person name="Herpoel-Gimbert I."/>
            <person name="Ruiz-Duenas F.J."/>
            <person name="Chevret D."/>
            <person name="Hainaut M."/>
            <person name="Lin J."/>
            <person name="Wang M."/>
            <person name="Pangilinan J."/>
            <person name="Lipzen A."/>
            <person name="Lesage-Meessen L."/>
            <person name="Navarro D."/>
            <person name="Riley R."/>
            <person name="Grigoriev I.V."/>
            <person name="Zhou S."/>
            <person name="Raouche S."/>
            <person name="Rosso M.N."/>
        </authorList>
    </citation>
    <scope>NUCLEOTIDE SEQUENCE [LARGE SCALE GENOMIC DNA]</scope>
    <source>
        <strain evidence="2 3">BRFM 1820</strain>
    </source>
</reference>
<feature type="compositionally biased region" description="Gly residues" evidence="1">
    <location>
        <begin position="53"/>
        <end position="62"/>
    </location>
</feature>
<accession>A0A371CT41</accession>
<name>A0A371CT41_9APHY</name>
<sequence length="187" mass="20486">MRRTRRGEPKGGRSDGGGEGAGEAIGRRQDRRAYWQRDGAEGVYRVGRRGIGKGRNGAGGEAGKAERRERQVTGSAGSDGARRQDRRAYWQQDGVEEVDGGEDREEGAYIQGRARCPRIEATPSGGDIPSGGGGLLWAIVRPRRAQTYRLWGISSGGGRFIRRPRGMVQSPDFHQRMSLTSRTCSLR</sequence>
<dbReference type="EMBL" id="KZ857464">
    <property type="protein sequence ID" value="RDX43442.1"/>
    <property type="molecule type" value="Genomic_DNA"/>
</dbReference>
<organism evidence="2 3">
    <name type="scientific">Lentinus brumalis</name>
    <dbReference type="NCBI Taxonomy" id="2498619"/>
    <lineage>
        <taxon>Eukaryota</taxon>
        <taxon>Fungi</taxon>
        <taxon>Dikarya</taxon>
        <taxon>Basidiomycota</taxon>
        <taxon>Agaricomycotina</taxon>
        <taxon>Agaricomycetes</taxon>
        <taxon>Polyporales</taxon>
        <taxon>Polyporaceae</taxon>
        <taxon>Lentinus</taxon>
    </lineage>
</organism>
<feature type="compositionally biased region" description="Gly residues" evidence="1">
    <location>
        <begin position="14"/>
        <end position="23"/>
    </location>
</feature>
<gene>
    <name evidence="2" type="ORF">OH76DRAFT_1199659</name>
</gene>
<feature type="compositionally biased region" description="Basic and acidic residues" evidence="1">
    <location>
        <begin position="1"/>
        <end position="13"/>
    </location>
</feature>